<dbReference type="AlphaFoldDB" id="A0A8H3PI21"/>
<protein>
    <submittedName>
        <fullName evidence="1">Uncharacterized protein</fullName>
    </submittedName>
</protein>
<evidence type="ECO:0000313" key="2">
    <source>
        <dbReference type="Proteomes" id="UP000664534"/>
    </source>
</evidence>
<proteinExistence type="predicted"/>
<organism evidence="1 2">
    <name type="scientific">Imshaugia aleurites</name>
    <dbReference type="NCBI Taxonomy" id="172621"/>
    <lineage>
        <taxon>Eukaryota</taxon>
        <taxon>Fungi</taxon>
        <taxon>Dikarya</taxon>
        <taxon>Ascomycota</taxon>
        <taxon>Pezizomycotina</taxon>
        <taxon>Lecanoromycetes</taxon>
        <taxon>OSLEUM clade</taxon>
        <taxon>Lecanoromycetidae</taxon>
        <taxon>Lecanorales</taxon>
        <taxon>Lecanorineae</taxon>
        <taxon>Parmeliaceae</taxon>
        <taxon>Imshaugia</taxon>
    </lineage>
</organism>
<evidence type="ECO:0000313" key="1">
    <source>
        <dbReference type="EMBL" id="CAF9940760.1"/>
    </source>
</evidence>
<dbReference type="OrthoDB" id="10003767at2759"/>
<accession>A0A8H3PI21</accession>
<dbReference type="EMBL" id="CAJPDT010000136">
    <property type="protein sequence ID" value="CAF9940760.1"/>
    <property type="molecule type" value="Genomic_DNA"/>
</dbReference>
<name>A0A8H3PI21_9LECA</name>
<sequence>MRWSHGSGYFLPDPNWLSGPSINGIKETVWRFLEHLCCKPDEDVSIKFLADGGFNRVYTIQTAVRTYVFRVAFPVDPYYKVESEGAPAELDYYSALLEIARLDIGRVTLEYESESFRFEDKDSRFKGTFLDQPVLFFLDDPHDKPDEELLKDRVAELELLATGISSFQAALPMLCAKVESPHEIVTMLAYDDLSQ</sequence>
<gene>
    <name evidence="1" type="ORF">IMSHALPRED_002158</name>
</gene>
<reference evidence="1" key="1">
    <citation type="submission" date="2021-03" db="EMBL/GenBank/DDBJ databases">
        <authorList>
            <person name="Tagirdzhanova G."/>
        </authorList>
    </citation>
    <scope>NUCLEOTIDE SEQUENCE</scope>
</reference>
<comment type="caution">
    <text evidence="1">The sequence shown here is derived from an EMBL/GenBank/DDBJ whole genome shotgun (WGS) entry which is preliminary data.</text>
</comment>
<keyword evidence="2" id="KW-1185">Reference proteome</keyword>
<dbReference type="Proteomes" id="UP000664534">
    <property type="component" value="Unassembled WGS sequence"/>
</dbReference>